<evidence type="ECO:0000256" key="4">
    <source>
        <dbReference type="ARBA" id="ARBA00022989"/>
    </source>
</evidence>
<gene>
    <name evidence="7" type="ORF">D356_02349</name>
</gene>
<keyword evidence="4 6" id="KW-1133">Transmembrane helix</keyword>
<keyword evidence="5 6" id="KW-0472">Membrane</keyword>
<evidence type="ECO:0000313" key="7">
    <source>
        <dbReference type="EMBL" id="EPI09819.1"/>
    </source>
</evidence>
<reference evidence="7 8" key="1">
    <citation type="submission" date="2013-06" db="EMBL/GenBank/DDBJ databases">
        <authorList>
            <person name="Weinstock G."/>
            <person name="Sodergren E."/>
            <person name="Lobos E.A."/>
            <person name="Fulton L."/>
            <person name="Fulton R."/>
            <person name="Courtney L."/>
            <person name="Fronick C."/>
            <person name="O'Laughlin M."/>
            <person name="Godfrey J."/>
            <person name="Wilson R.M."/>
            <person name="Miner T."/>
            <person name="Farmer C."/>
            <person name="Delehaunty K."/>
            <person name="Cordes M."/>
            <person name="Minx P."/>
            <person name="Tomlinson C."/>
            <person name="Chen J."/>
            <person name="Wollam A."/>
            <person name="Pepin K.H."/>
            <person name="Bhonagiri V."/>
            <person name="Zhang X."/>
            <person name="Warren W."/>
            <person name="Mitreva M."/>
            <person name="Mardis E.R."/>
            <person name="Wilson R.K."/>
        </authorList>
    </citation>
    <scope>NUCLEOTIDE SEQUENCE [LARGE SCALE GENOMIC DNA]</scope>
    <source>
        <strain evidence="7 8">SD2A-2</strain>
    </source>
</reference>
<dbReference type="PANTHER" id="PTHR30250">
    <property type="entry name" value="PST FAMILY PREDICTED COLANIC ACID TRANSPORTER"/>
    <property type="match status" value="1"/>
</dbReference>
<feature type="transmembrane region" description="Helical" evidence="6">
    <location>
        <begin position="44"/>
        <end position="63"/>
    </location>
</feature>
<evidence type="ECO:0008006" key="9">
    <source>
        <dbReference type="Google" id="ProtNLM"/>
    </source>
</evidence>
<feature type="transmembrane region" description="Helical" evidence="6">
    <location>
        <begin position="226"/>
        <end position="243"/>
    </location>
</feature>
<comment type="subcellular location">
    <subcellularLocation>
        <location evidence="1">Cell membrane</location>
        <topology evidence="1">Multi-pass membrane protein</topology>
    </subcellularLocation>
</comment>
<protein>
    <recommendedName>
        <fullName evidence="9">Polysaccharide biosynthesis protein</fullName>
    </recommendedName>
</protein>
<dbReference type="InterPro" id="IPR050833">
    <property type="entry name" value="Poly_Biosynth_Transport"/>
</dbReference>
<comment type="caution">
    <text evidence="7">The sequence shown here is derived from an EMBL/GenBank/DDBJ whole genome shotgun (WGS) entry which is preliminary data.</text>
</comment>
<feature type="transmembrane region" description="Helical" evidence="6">
    <location>
        <begin position="15"/>
        <end position="38"/>
    </location>
</feature>
<evidence type="ECO:0000256" key="2">
    <source>
        <dbReference type="ARBA" id="ARBA00022475"/>
    </source>
</evidence>
<keyword evidence="2" id="KW-1003">Cell membrane</keyword>
<evidence type="ECO:0000256" key="3">
    <source>
        <dbReference type="ARBA" id="ARBA00022692"/>
    </source>
</evidence>
<feature type="transmembrane region" description="Helical" evidence="6">
    <location>
        <begin position="279"/>
        <end position="298"/>
    </location>
</feature>
<name>A0AB73A763_ENTFC</name>
<dbReference type="PANTHER" id="PTHR30250:SF11">
    <property type="entry name" value="O-ANTIGEN TRANSPORTER-RELATED"/>
    <property type="match status" value="1"/>
</dbReference>
<evidence type="ECO:0000256" key="6">
    <source>
        <dbReference type="SAM" id="Phobius"/>
    </source>
</evidence>
<feature type="transmembrane region" description="Helical" evidence="6">
    <location>
        <begin position="249"/>
        <end position="267"/>
    </location>
</feature>
<dbReference type="Proteomes" id="UP000014622">
    <property type="component" value="Unassembled WGS sequence"/>
</dbReference>
<feature type="transmembrane region" description="Helical" evidence="6">
    <location>
        <begin position="109"/>
        <end position="128"/>
    </location>
</feature>
<keyword evidence="3 6" id="KW-0812">Transmembrane</keyword>
<sequence>MLKFYYKYKEVFKDIFLNLVSNILLMVFIQLAAFPYIAKIVNDIQFGQIIALYGINNAIILFLGNSLNNLRLLNQDKGYDFRFLELFVLVLSTVLMSLFGYLYGTSLDILTVITFVLFTIMANVRAYATVYYRIRLQYKNILYLNLFILIGSIIGFLFTMFTNFWSSIFLFGEIAGIVYQVKSKNNVFLKSIKIEKVSFSKKIFTQFLSLSGSNGLSSIFNYLDRFIIAPLLGASSMGVFYAASSVSKIITMVIMPMSNVMLSYISVDRRTVTKKMLMLIFIISTVTSIPLYYVLNIVSKFLTNILYPNYSLYAMKLIPIVTIGILANIIFNIINPFILKKYSIHFQFIIQFTYGSIYFILALYLGTKYGITGFTIAYTFSLIIKLSIQFLIIILNKK</sequence>
<feature type="transmembrane region" description="Helical" evidence="6">
    <location>
        <begin position="371"/>
        <end position="395"/>
    </location>
</feature>
<dbReference type="RefSeq" id="WP_016629179.1">
    <property type="nucleotide sequence ID" value="NZ_KE352032.1"/>
</dbReference>
<evidence type="ECO:0000256" key="5">
    <source>
        <dbReference type="ARBA" id="ARBA00023136"/>
    </source>
</evidence>
<feature type="transmembrane region" description="Helical" evidence="6">
    <location>
        <begin position="140"/>
        <end position="158"/>
    </location>
</feature>
<accession>A0AB73A763</accession>
<evidence type="ECO:0000313" key="8">
    <source>
        <dbReference type="Proteomes" id="UP000014622"/>
    </source>
</evidence>
<dbReference type="GO" id="GO:0005886">
    <property type="term" value="C:plasma membrane"/>
    <property type="evidence" value="ECO:0007669"/>
    <property type="project" value="UniProtKB-SubCell"/>
</dbReference>
<evidence type="ECO:0000256" key="1">
    <source>
        <dbReference type="ARBA" id="ARBA00004651"/>
    </source>
</evidence>
<feature type="transmembrane region" description="Helical" evidence="6">
    <location>
        <begin position="346"/>
        <end position="365"/>
    </location>
</feature>
<dbReference type="EMBL" id="ATIT01000119">
    <property type="protein sequence ID" value="EPI09819.1"/>
    <property type="molecule type" value="Genomic_DNA"/>
</dbReference>
<dbReference type="AlphaFoldDB" id="A0AB73A763"/>
<proteinExistence type="predicted"/>
<feature type="transmembrane region" description="Helical" evidence="6">
    <location>
        <begin position="83"/>
        <end position="103"/>
    </location>
</feature>
<feature type="transmembrane region" description="Helical" evidence="6">
    <location>
        <begin position="310"/>
        <end position="334"/>
    </location>
</feature>
<organism evidence="7 8">
    <name type="scientific">Enterococcus faecium SD2A-2</name>
    <dbReference type="NCBI Taxonomy" id="1244154"/>
    <lineage>
        <taxon>Bacteria</taxon>
        <taxon>Bacillati</taxon>
        <taxon>Bacillota</taxon>
        <taxon>Bacilli</taxon>
        <taxon>Lactobacillales</taxon>
        <taxon>Enterococcaceae</taxon>
        <taxon>Enterococcus</taxon>
    </lineage>
</organism>